<comment type="subcellular location">
    <subcellularLocation>
        <location evidence="1 7">Periplasm</location>
    </subcellularLocation>
</comment>
<name>A0A4P7KS67_9GAMM</name>
<evidence type="ECO:0000256" key="5">
    <source>
        <dbReference type="ARBA" id="ARBA00022764"/>
    </source>
</evidence>
<accession>A0A4P7KS67</accession>
<keyword evidence="9" id="KW-0969">Cilium</keyword>
<dbReference type="InterPro" id="IPR013974">
    <property type="entry name" value="SAF"/>
</dbReference>
<evidence type="ECO:0000313" key="11">
    <source>
        <dbReference type="Proteomes" id="UP000295134"/>
    </source>
</evidence>
<organism evidence="9 11">
    <name type="scientific">Arsenophonus nasoniae</name>
    <name type="common">son-killer infecting Nasonia vitripennis</name>
    <dbReference type="NCBI Taxonomy" id="638"/>
    <lineage>
        <taxon>Bacteria</taxon>
        <taxon>Pseudomonadati</taxon>
        <taxon>Pseudomonadota</taxon>
        <taxon>Gammaproteobacteria</taxon>
        <taxon>Enterobacterales</taxon>
        <taxon>Morganellaceae</taxon>
        <taxon>Arsenophonus</taxon>
    </lineage>
</organism>
<keyword evidence="12" id="KW-1185">Reference proteome</keyword>
<reference evidence="10" key="2">
    <citation type="submission" date="2023-04" db="EMBL/GenBank/DDBJ databases">
        <title>Genome dynamics across the evolutionary transition to endosymbiosis.</title>
        <authorList>
            <person name="Siozios S."/>
            <person name="Nadal-Jimenez P."/>
            <person name="Azagi T."/>
            <person name="Sprong H."/>
            <person name="Frost C.L."/>
            <person name="Parratt S.R."/>
            <person name="Taylor G."/>
            <person name="Brettell L."/>
            <person name="Lew K.C."/>
            <person name="Croft L."/>
            <person name="King K.C."/>
            <person name="Brockhurst M.A."/>
            <person name="Hypsa V."/>
            <person name="Novakova E."/>
            <person name="Darby A.C."/>
            <person name="Hurst G.D.D."/>
        </authorList>
    </citation>
    <scope>NUCLEOTIDE SEQUENCE</scope>
    <source>
        <strain evidence="10">ANv_CAN</strain>
    </source>
</reference>
<dbReference type="NCBIfam" id="TIGR03170">
    <property type="entry name" value="flgA_cterm"/>
    <property type="match status" value="1"/>
</dbReference>
<evidence type="ECO:0000313" key="9">
    <source>
        <dbReference type="EMBL" id="QBY42937.1"/>
    </source>
</evidence>
<dbReference type="InterPro" id="IPR017585">
    <property type="entry name" value="SAF_FlgA"/>
</dbReference>
<feature type="chain" id="PRO_5042620953" description="Flagella basal body P-ring formation protein FlgA" evidence="7">
    <location>
        <begin position="20"/>
        <end position="219"/>
    </location>
</feature>
<evidence type="ECO:0000256" key="3">
    <source>
        <dbReference type="ARBA" id="ARBA00014754"/>
    </source>
</evidence>
<dbReference type="SMART" id="SM00858">
    <property type="entry name" value="SAF"/>
    <property type="match status" value="1"/>
</dbReference>
<dbReference type="CDD" id="cd11614">
    <property type="entry name" value="SAF_CpaB_FlgA_like"/>
    <property type="match status" value="1"/>
</dbReference>
<protein>
    <recommendedName>
        <fullName evidence="3 7">Flagella basal body P-ring formation protein FlgA</fullName>
    </recommendedName>
</protein>
<evidence type="ECO:0000256" key="6">
    <source>
        <dbReference type="ARBA" id="ARBA00025643"/>
    </source>
</evidence>
<comment type="function">
    <text evidence="6 7">Involved in the assembly process of the P-ring formation. It may associate with FlgF on the rod constituting a structure essential for the P-ring assembly or may act as a modulator protein for the P-ring assembly.</text>
</comment>
<dbReference type="Proteomes" id="UP001177592">
    <property type="component" value="Chromosome"/>
</dbReference>
<evidence type="ECO:0000256" key="7">
    <source>
        <dbReference type="RuleBase" id="RU362063"/>
    </source>
</evidence>
<feature type="signal peptide" evidence="7">
    <location>
        <begin position="1"/>
        <end position="19"/>
    </location>
</feature>
<dbReference type="EMBL" id="CP038613">
    <property type="protein sequence ID" value="QBY42937.1"/>
    <property type="molecule type" value="Genomic_DNA"/>
</dbReference>
<evidence type="ECO:0000256" key="4">
    <source>
        <dbReference type="ARBA" id="ARBA00022729"/>
    </source>
</evidence>
<keyword evidence="9" id="KW-0282">Flagellum</keyword>
<evidence type="ECO:0000256" key="2">
    <source>
        <dbReference type="ARBA" id="ARBA00010474"/>
    </source>
</evidence>
<proteinExistence type="inferred from homology"/>
<dbReference type="RefSeq" id="WP_051297064.1">
    <property type="nucleotide sequence ID" value="NZ_CP038613.1"/>
</dbReference>
<dbReference type="InterPro" id="IPR039246">
    <property type="entry name" value="Flagellar_FlgA"/>
</dbReference>
<keyword evidence="9" id="KW-0966">Cell projection</keyword>
<dbReference type="KEGG" id="ans:ArsFIN_15010"/>
<evidence type="ECO:0000313" key="12">
    <source>
        <dbReference type="Proteomes" id="UP001177592"/>
    </source>
</evidence>
<comment type="similarity">
    <text evidence="2 7">Belongs to the FlgA family.</text>
</comment>
<keyword evidence="7" id="KW-1005">Bacterial flagellum biogenesis</keyword>
<keyword evidence="5 7" id="KW-0574">Periplasm</keyword>
<dbReference type="AlphaFoldDB" id="A0A4P7KS67"/>
<evidence type="ECO:0000313" key="10">
    <source>
        <dbReference type="EMBL" id="WGM06989.1"/>
    </source>
</evidence>
<dbReference type="Proteomes" id="UP000295134">
    <property type="component" value="Chromosome"/>
</dbReference>
<evidence type="ECO:0000256" key="1">
    <source>
        <dbReference type="ARBA" id="ARBA00004418"/>
    </source>
</evidence>
<dbReference type="EMBL" id="CP123523">
    <property type="protein sequence ID" value="WGM06989.1"/>
    <property type="molecule type" value="Genomic_DNA"/>
</dbReference>
<dbReference type="GO" id="GO:0044780">
    <property type="term" value="P:bacterial-type flagellum assembly"/>
    <property type="evidence" value="ECO:0007669"/>
    <property type="project" value="InterPro"/>
</dbReference>
<evidence type="ECO:0000259" key="8">
    <source>
        <dbReference type="SMART" id="SM00858"/>
    </source>
</evidence>
<dbReference type="Gene3D" id="2.30.30.760">
    <property type="match status" value="1"/>
</dbReference>
<keyword evidence="4 7" id="KW-0732">Signal</keyword>
<reference evidence="9 11" key="1">
    <citation type="submission" date="2019-03" db="EMBL/GenBank/DDBJ databases">
        <title>Long-read sequencing reveals hyperdense prophage content in a complex bacterial symbiont genome.</title>
        <authorList>
            <person name="Frost C.L."/>
            <person name="Siozios S."/>
            <person name="Nadal-Jimenez P."/>
            <person name="Brockhurst M.A."/>
            <person name="King K.C."/>
            <person name="Darby A.C."/>
            <person name="Hurst G.D.D."/>
        </authorList>
    </citation>
    <scope>NUCLEOTIDE SEQUENCE [LARGE SCALE GENOMIC DNA]</scope>
    <source>
        <strain evidence="9 11">FIN</strain>
    </source>
</reference>
<dbReference type="PANTHER" id="PTHR36307">
    <property type="entry name" value="FLAGELLA BASAL BODY P-RING FORMATION PROTEIN FLGA"/>
    <property type="match status" value="1"/>
</dbReference>
<dbReference type="GeneID" id="96876669"/>
<dbReference type="Pfam" id="PF13144">
    <property type="entry name" value="ChapFlgA"/>
    <property type="match status" value="1"/>
</dbReference>
<dbReference type="GO" id="GO:0042597">
    <property type="term" value="C:periplasmic space"/>
    <property type="evidence" value="ECO:0007669"/>
    <property type="project" value="UniProtKB-SubCell"/>
</dbReference>
<feature type="domain" description="SAF" evidence="8">
    <location>
        <begin position="93"/>
        <end position="155"/>
    </location>
</feature>
<sequence length="219" mass="24729">MVNRIIVSLLLFVPVITNASATLQTALQDYFNQQYLKQDKVNIKILTPSEHLSVCNQLQIKPAPSQQHWGKLTLPLICDDKTYYLRLAVSVEGNYWVANQPIKRHSVINQHNVVAKRGLLEKLPRGIIRDIHAYINSVSLRDIAAGQPISQNMLRRAWVIQAGKHVTVYAQGRHFQVKYEGKAINNAAENESVRLKMPTGQIITAIAQKEGYAKITLKN</sequence>
<dbReference type="Gene3D" id="3.90.1210.10">
    <property type="entry name" value="Antifreeze-like/N-acetylneuraminic acid synthase C-terminal domain"/>
    <property type="match status" value="1"/>
</dbReference>
<gene>
    <name evidence="9" type="primary">flgA</name>
    <name evidence="9" type="ORF">ArsFIN_15010</name>
    <name evidence="10" type="ORF">QE258_06860</name>
</gene>
<dbReference type="PANTHER" id="PTHR36307:SF1">
    <property type="entry name" value="FLAGELLA BASAL BODY P-RING FORMATION PROTEIN FLGA"/>
    <property type="match status" value="1"/>
</dbReference>